<dbReference type="Gene3D" id="3.40.50.11970">
    <property type="match status" value="1"/>
</dbReference>
<dbReference type="Proteomes" id="UP000824112">
    <property type="component" value="Unassembled WGS sequence"/>
</dbReference>
<accession>A0A9D1SC64</accession>
<evidence type="ECO:0000313" key="1">
    <source>
        <dbReference type="EMBL" id="HIU55024.1"/>
    </source>
</evidence>
<dbReference type="PANTHER" id="PTHR37835:SF1">
    <property type="entry name" value="ALPHA-CLOSTRIPAIN"/>
    <property type="match status" value="1"/>
</dbReference>
<sequence length="406" mass="45625">MGRRFLFYIGGIVLSFLGLVACSDDNKGGEDMNPPLSKAQHTVLMYMAVDNSLYSETSDVLNKLLRGVNISGLNNCNLVVYLDNLGEFPRLMSVRMGDGGKAEWQTVCSYEEQDSSSPEVMNKIIQEVASRFPSDTYSLIVSSHGMGWIPIVDSYAMETAPEAMPHLPDGIGFLDSSVATRAFIQDRGNWMEIDEFCSAVPDGMFEYILFDACYMGCVEIAYALRNKTDYLIFSPAEVLAEGFPYHLLMRYMLTPVPDLQAICEGYFNYYASKTGANCSATVALVDCSQMEALAAAVHDVLSESDTRGAIDNYWEVQRYDRLSARILFDLDDYMSRIGVASYDRFASQLEKTVLYKAATPSMLMGSGGFYINHYSGLSTYIWQDQYQNLNSVYRQLEWYKTVYEQP</sequence>
<dbReference type="AlphaFoldDB" id="A0A9D1SC64"/>
<gene>
    <name evidence="1" type="ORF">IAB03_04345</name>
</gene>
<reference evidence="1" key="1">
    <citation type="submission" date="2020-10" db="EMBL/GenBank/DDBJ databases">
        <authorList>
            <person name="Gilroy R."/>
        </authorList>
    </citation>
    <scope>NUCLEOTIDE SEQUENCE</scope>
    <source>
        <strain evidence="1">CHK158-818</strain>
    </source>
</reference>
<name>A0A9D1SC64_9BACT</name>
<dbReference type="Pfam" id="PF03415">
    <property type="entry name" value="Peptidase_C11"/>
    <property type="match status" value="2"/>
</dbReference>
<dbReference type="PROSITE" id="PS51257">
    <property type="entry name" value="PROKAR_LIPOPROTEIN"/>
    <property type="match status" value="1"/>
</dbReference>
<protein>
    <recommendedName>
        <fullName evidence="3">Clostripain family protein</fullName>
    </recommendedName>
</protein>
<dbReference type="PANTHER" id="PTHR37835">
    <property type="entry name" value="ALPHA-CLOSTRIPAIN"/>
    <property type="match status" value="1"/>
</dbReference>
<dbReference type="InterPro" id="IPR005077">
    <property type="entry name" value="Peptidase_C11"/>
</dbReference>
<dbReference type="EMBL" id="DVNA01000104">
    <property type="protein sequence ID" value="HIU55024.1"/>
    <property type="molecule type" value="Genomic_DNA"/>
</dbReference>
<comment type="caution">
    <text evidence="1">The sequence shown here is derived from an EMBL/GenBank/DDBJ whole genome shotgun (WGS) entry which is preliminary data.</text>
</comment>
<evidence type="ECO:0008006" key="3">
    <source>
        <dbReference type="Google" id="ProtNLM"/>
    </source>
</evidence>
<proteinExistence type="predicted"/>
<reference evidence="1" key="2">
    <citation type="journal article" date="2021" name="PeerJ">
        <title>Extensive microbial diversity within the chicken gut microbiome revealed by metagenomics and culture.</title>
        <authorList>
            <person name="Gilroy R."/>
            <person name="Ravi A."/>
            <person name="Getino M."/>
            <person name="Pursley I."/>
            <person name="Horton D.L."/>
            <person name="Alikhan N.F."/>
            <person name="Baker D."/>
            <person name="Gharbi K."/>
            <person name="Hall N."/>
            <person name="Watson M."/>
            <person name="Adriaenssens E.M."/>
            <person name="Foster-Nyarko E."/>
            <person name="Jarju S."/>
            <person name="Secka A."/>
            <person name="Antonio M."/>
            <person name="Oren A."/>
            <person name="Chaudhuri R.R."/>
            <person name="La Ragione R."/>
            <person name="Hildebrand F."/>
            <person name="Pallen M.J."/>
        </authorList>
    </citation>
    <scope>NUCLEOTIDE SEQUENCE</scope>
    <source>
        <strain evidence="1">CHK158-818</strain>
    </source>
</reference>
<organism evidence="1 2">
    <name type="scientific">Candidatus Gallibacteroides avistercoris</name>
    <dbReference type="NCBI Taxonomy" id="2840833"/>
    <lineage>
        <taxon>Bacteria</taxon>
        <taxon>Pseudomonadati</taxon>
        <taxon>Bacteroidota</taxon>
        <taxon>Bacteroidia</taxon>
        <taxon>Bacteroidales</taxon>
        <taxon>Bacteroidaceae</taxon>
        <taxon>Bacteroidaceae incertae sedis</taxon>
        <taxon>Candidatus Gallibacteroides</taxon>
    </lineage>
</organism>
<evidence type="ECO:0000313" key="2">
    <source>
        <dbReference type="Proteomes" id="UP000824112"/>
    </source>
</evidence>